<reference evidence="3" key="1">
    <citation type="submission" date="2022-11" db="EMBL/GenBank/DDBJ databases">
        <title>Lysinibacillus irui.</title>
        <authorList>
            <person name="Akintayo S.O."/>
        </authorList>
    </citation>
    <scope>NUCLEOTIDE SEQUENCE</scope>
    <source>
        <strain evidence="3">IRB4-01</strain>
    </source>
</reference>
<accession>A0AAJ5USM3</accession>
<evidence type="ECO:0000313" key="5">
    <source>
        <dbReference type="Proteomes" id="UP001289615"/>
    </source>
</evidence>
<dbReference type="InterPro" id="IPR016181">
    <property type="entry name" value="Acyl_CoA_acyltransferase"/>
</dbReference>
<name>A0AAJ5USM3_9BACI</name>
<dbReference type="Pfam" id="PF13480">
    <property type="entry name" value="Acetyltransf_6"/>
    <property type="match status" value="1"/>
</dbReference>
<dbReference type="KEGG" id="liu:OU989_17840"/>
<dbReference type="EC" id="2.3.1.-" evidence="3"/>
<protein>
    <submittedName>
        <fullName evidence="3">GNAT family N-acetyltransferase</fullName>
        <ecNumber evidence="3">2.3.1.-</ecNumber>
    </submittedName>
</protein>
<proteinExistence type="predicted"/>
<dbReference type="Proteomes" id="UP001289615">
    <property type="component" value="Unassembled WGS sequence"/>
</dbReference>
<dbReference type="GO" id="GO:0016746">
    <property type="term" value="F:acyltransferase activity"/>
    <property type="evidence" value="ECO:0007669"/>
    <property type="project" value="UniProtKB-KW"/>
</dbReference>
<dbReference type="SUPFAM" id="SSF55729">
    <property type="entry name" value="Acyl-CoA N-acyltransferases (Nat)"/>
    <property type="match status" value="1"/>
</dbReference>
<feature type="domain" description="BioF2-like acetyltransferase" evidence="1">
    <location>
        <begin position="171"/>
        <end position="310"/>
    </location>
</feature>
<dbReference type="Proteomes" id="UP001219585">
    <property type="component" value="Chromosome"/>
</dbReference>
<gene>
    <name evidence="3" type="ORF">OU989_17840</name>
    <name evidence="2" type="ORF">U6C28_06275</name>
</gene>
<evidence type="ECO:0000259" key="1">
    <source>
        <dbReference type="Pfam" id="PF13480"/>
    </source>
</evidence>
<dbReference type="InterPro" id="IPR038740">
    <property type="entry name" value="BioF2-like_GNAT_dom"/>
</dbReference>
<dbReference type="RefSeq" id="WP_274794295.1">
    <property type="nucleotide sequence ID" value="NZ_CP113527.1"/>
</dbReference>
<organism evidence="3 4">
    <name type="scientific">Lysinibacillus irui</name>
    <dbReference type="NCBI Taxonomy" id="2998077"/>
    <lineage>
        <taxon>Bacteria</taxon>
        <taxon>Bacillati</taxon>
        <taxon>Bacillota</taxon>
        <taxon>Bacilli</taxon>
        <taxon>Bacillales</taxon>
        <taxon>Bacillaceae</taxon>
        <taxon>Lysinibacillus</taxon>
    </lineage>
</organism>
<dbReference type="EMBL" id="JAXUIA010000003">
    <property type="protein sequence ID" value="MEA0975902.1"/>
    <property type="molecule type" value="Genomic_DNA"/>
</dbReference>
<evidence type="ECO:0000313" key="4">
    <source>
        <dbReference type="Proteomes" id="UP001219585"/>
    </source>
</evidence>
<sequence length="557" mass="66707">MQLIRIRTDDELMWYKEIWDAILEAEDNDNPFIEFAWFYNWWQIVGRKERVELYAIEHEGTIIAFFPFTVSIRWGIRVYTFAGKQIANYTGIVAKQQWLLQAATFIFDELIKKYRHVVFSLHGLLESKASTKILEQYFVERQLRTSIFRVVTPYLAFSEVDFQHHFNQRRKMHGVDRRERKLRNLGSLERRAPSQDELWQMFRLFNRRWAKKLDTSEFTKGKKRDFFERLTMLKGEALQVEVDALVFENQWIGFTYGLCCRGRYVTYALAHEPTFNLFGAGRIVNQETIQRTFAANYRLFDMSIGYEPYKFDWRSSIDFTRHMLASSGSKRTNLLTGFLSLKQRLKEYVKSNQRIVDWKRNSLGQLRFLVKYGKLKDWLEYGQQFVEKFVRMKQVELYELTPSEDVSPQQPVGNLFEEMSIQEAMQLDQEEVIALFYKGYTIYKDSFAETNKPAFALHATNWRVDSLRIIEPLPKQTYFLAYDVFKQIDIITAYFRKIKPAQTLWVTASFWQWRKRKRLVQLGYKPISRMKHFKFARFERNRVEKYTESGGDVHSVH</sequence>
<evidence type="ECO:0000313" key="2">
    <source>
        <dbReference type="EMBL" id="MEA0975902.1"/>
    </source>
</evidence>
<dbReference type="AlphaFoldDB" id="A0AAJ5USM3"/>
<keyword evidence="3" id="KW-0808">Transferase</keyword>
<reference evidence="2 5" key="2">
    <citation type="submission" date="2023-12" db="EMBL/GenBank/DDBJ databases">
        <title>Genome comparison identifies genes involved in endophytic behavior of Lysinibacillus irui and provides insights into its role as a plant-growth promoting bacterium.</title>
        <authorList>
            <person name="Hilario S."/>
            <person name="Matos I."/>
            <person name="Goncalves M.F.M."/>
            <person name="Pardo C.A."/>
            <person name="Santos M.J."/>
        </authorList>
    </citation>
    <scope>NUCLEOTIDE SEQUENCE [LARGE SCALE GENOMIC DNA]</scope>
    <source>
        <strain evidence="2 5">B3</strain>
    </source>
</reference>
<dbReference type="EMBL" id="CP113527">
    <property type="protein sequence ID" value="WDV06103.1"/>
    <property type="molecule type" value="Genomic_DNA"/>
</dbReference>
<keyword evidence="5" id="KW-1185">Reference proteome</keyword>
<evidence type="ECO:0000313" key="3">
    <source>
        <dbReference type="EMBL" id="WDV06103.1"/>
    </source>
</evidence>
<keyword evidence="3" id="KW-0012">Acyltransferase</keyword>